<proteinExistence type="predicted"/>
<keyword evidence="1" id="KW-0812">Transmembrane</keyword>
<sequence>MPSRQPWKWPLKVIFGFLWGVLYVVHRGPGTQLQRSVFVFFIIIACNVLCCIVLVSCLLPVLYTMNPTIKQR</sequence>
<evidence type="ECO:0000313" key="3">
    <source>
        <dbReference type="Proteomes" id="UP000244722"/>
    </source>
</evidence>
<name>A0A2T6ZKA5_TUBBO</name>
<accession>A0A2T6ZKA5</accession>
<organism evidence="2 3">
    <name type="scientific">Tuber borchii</name>
    <name type="common">White truffle</name>
    <dbReference type="NCBI Taxonomy" id="42251"/>
    <lineage>
        <taxon>Eukaryota</taxon>
        <taxon>Fungi</taxon>
        <taxon>Dikarya</taxon>
        <taxon>Ascomycota</taxon>
        <taxon>Pezizomycotina</taxon>
        <taxon>Pezizomycetes</taxon>
        <taxon>Pezizales</taxon>
        <taxon>Tuberaceae</taxon>
        <taxon>Tuber</taxon>
    </lineage>
</organism>
<evidence type="ECO:0000313" key="2">
    <source>
        <dbReference type="EMBL" id="PUU75915.1"/>
    </source>
</evidence>
<keyword evidence="3" id="KW-1185">Reference proteome</keyword>
<gene>
    <name evidence="2" type="ORF">B9Z19DRAFT_1089326</name>
</gene>
<keyword evidence="1" id="KW-0472">Membrane</keyword>
<keyword evidence="1" id="KW-1133">Transmembrane helix</keyword>
<dbReference type="Proteomes" id="UP000244722">
    <property type="component" value="Unassembled WGS sequence"/>
</dbReference>
<dbReference type="AlphaFoldDB" id="A0A2T6ZKA5"/>
<reference evidence="2 3" key="1">
    <citation type="submission" date="2017-04" db="EMBL/GenBank/DDBJ databases">
        <title>Draft genome sequence of Tuber borchii Vittad., a whitish edible truffle.</title>
        <authorList>
            <consortium name="DOE Joint Genome Institute"/>
            <person name="Murat C."/>
            <person name="Kuo A."/>
            <person name="Barry K.W."/>
            <person name="Clum A."/>
            <person name="Dockter R.B."/>
            <person name="Fauchery L."/>
            <person name="Iotti M."/>
            <person name="Kohler A."/>
            <person name="Labutti K."/>
            <person name="Lindquist E.A."/>
            <person name="Lipzen A."/>
            <person name="Ohm R.A."/>
            <person name="Wang M."/>
            <person name="Grigoriev I.V."/>
            <person name="Zambonelli A."/>
            <person name="Martin F.M."/>
        </authorList>
    </citation>
    <scope>NUCLEOTIDE SEQUENCE [LARGE SCALE GENOMIC DNA]</scope>
    <source>
        <strain evidence="2 3">Tbo3840</strain>
    </source>
</reference>
<comment type="caution">
    <text evidence="2">The sequence shown here is derived from an EMBL/GenBank/DDBJ whole genome shotgun (WGS) entry which is preliminary data.</text>
</comment>
<feature type="transmembrane region" description="Helical" evidence="1">
    <location>
        <begin position="38"/>
        <end position="63"/>
    </location>
</feature>
<evidence type="ECO:0000256" key="1">
    <source>
        <dbReference type="SAM" id="Phobius"/>
    </source>
</evidence>
<protein>
    <submittedName>
        <fullName evidence="2">Uncharacterized protein</fullName>
    </submittedName>
</protein>
<dbReference type="EMBL" id="NESQ01000209">
    <property type="protein sequence ID" value="PUU75915.1"/>
    <property type="molecule type" value="Genomic_DNA"/>
</dbReference>
<feature type="transmembrane region" description="Helical" evidence="1">
    <location>
        <begin position="9"/>
        <end position="26"/>
    </location>
</feature>